<evidence type="ECO:0000313" key="2">
    <source>
        <dbReference type="EMBL" id="MCW1148004.1"/>
    </source>
</evidence>
<dbReference type="Proteomes" id="UP001165677">
    <property type="component" value="Unassembled WGS sequence"/>
</dbReference>
<name>A0ABT3EIS2_9FLAO</name>
<feature type="signal peptide" evidence="1">
    <location>
        <begin position="1"/>
        <end position="21"/>
    </location>
</feature>
<accession>A0ABT3EIS2</accession>
<feature type="chain" id="PRO_5046585787" evidence="1">
    <location>
        <begin position="22"/>
        <end position="217"/>
    </location>
</feature>
<evidence type="ECO:0000313" key="3">
    <source>
        <dbReference type="Proteomes" id="UP001165677"/>
    </source>
</evidence>
<proteinExistence type="predicted"/>
<sequence>MKVYFLFFLFLIFGCSSSEQLNDSAVVGKYSYKAAGYGIGSTVEFKKDKTFTYTWVTGLINGTTEGTWSISGKKIILNSERKKSDVIKFKILDNSDNNSDFYNFKFLDENKDILPKVICLLLNESDKIKSVDANFDGELQLSKAEDFQKLRFIFLGFHEFEIKKEDLKGNVTLMMIQKETHYQYFENEVMILKGDKIYTDLIKKTRHVKNDFFTRID</sequence>
<dbReference type="EMBL" id="JAPCIO010000004">
    <property type="protein sequence ID" value="MCW1148004.1"/>
    <property type="molecule type" value="Genomic_DNA"/>
</dbReference>
<organism evidence="2 3">
    <name type="scientific">Flavobacterium lacisediminis</name>
    <dbReference type="NCBI Taxonomy" id="2989705"/>
    <lineage>
        <taxon>Bacteria</taxon>
        <taxon>Pseudomonadati</taxon>
        <taxon>Bacteroidota</taxon>
        <taxon>Flavobacteriia</taxon>
        <taxon>Flavobacteriales</taxon>
        <taxon>Flavobacteriaceae</taxon>
        <taxon>Flavobacterium</taxon>
    </lineage>
</organism>
<protein>
    <submittedName>
        <fullName evidence="2">Copper resistance protein NlpE</fullName>
    </submittedName>
</protein>
<gene>
    <name evidence="2" type="ORF">OJ995_07210</name>
</gene>
<reference evidence="2" key="1">
    <citation type="submission" date="2022-10" db="EMBL/GenBank/DDBJ databases">
        <title>Flavobacterium sp. nov., a bacterium isolated from lake sediment.</title>
        <authorList>
            <person name="Qu J.-H."/>
        </authorList>
    </citation>
    <scope>NUCLEOTIDE SEQUENCE</scope>
    <source>
        <strain evidence="2">TH16-21</strain>
    </source>
</reference>
<evidence type="ECO:0000256" key="1">
    <source>
        <dbReference type="SAM" id="SignalP"/>
    </source>
</evidence>
<dbReference type="PROSITE" id="PS51257">
    <property type="entry name" value="PROKAR_LIPOPROTEIN"/>
    <property type="match status" value="1"/>
</dbReference>
<comment type="caution">
    <text evidence="2">The sequence shown here is derived from an EMBL/GenBank/DDBJ whole genome shotgun (WGS) entry which is preliminary data.</text>
</comment>
<keyword evidence="1" id="KW-0732">Signal</keyword>
<keyword evidence="3" id="KW-1185">Reference proteome</keyword>
<dbReference type="RefSeq" id="WP_264368797.1">
    <property type="nucleotide sequence ID" value="NZ_JAPCIO010000004.1"/>
</dbReference>